<dbReference type="PRINTS" id="PR01415">
    <property type="entry name" value="ANKYRIN"/>
</dbReference>
<evidence type="ECO:0000313" key="13">
    <source>
        <dbReference type="EMBL" id="CAL1277799.1"/>
    </source>
</evidence>
<protein>
    <recommendedName>
        <fullName evidence="15">Ankyrin repeat domain-containing protein 16</fullName>
    </recommendedName>
</protein>
<dbReference type="GO" id="GO:0044231">
    <property type="term" value="C:host cell presynaptic membrane"/>
    <property type="evidence" value="ECO:0007669"/>
    <property type="project" value="UniProtKB-KW"/>
</dbReference>
<feature type="repeat" description="ANK" evidence="12">
    <location>
        <begin position="180"/>
        <end position="213"/>
    </location>
</feature>
<feature type="repeat" description="ANK" evidence="12">
    <location>
        <begin position="80"/>
        <end position="112"/>
    </location>
</feature>
<dbReference type="PROSITE" id="PS50088">
    <property type="entry name" value="ANK_REPEAT"/>
    <property type="match status" value="5"/>
</dbReference>
<comment type="subcellular location">
    <subcellularLocation>
        <location evidence="2">Secreted</location>
    </subcellularLocation>
    <subcellularLocation>
        <location evidence="1">Target cell membrane</location>
    </subcellularLocation>
</comment>
<organism evidence="13 14">
    <name type="scientific">Larinioides sclopetarius</name>
    <dbReference type="NCBI Taxonomy" id="280406"/>
    <lineage>
        <taxon>Eukaryota</taxon>
        <taxon>Metazoa</taxon>
        <taxon>Ecdysozoa</taxon>
        <taxon>Arthropoda</taxon>
        <taxon>Chelicerata</taxon>
        <taxon>Arachnida</taxon>
        <taxon>Araneae</taxon>
        <taxon>Araneomorphae</taxon>
        <taxon>Entelegynae</taxon>
        <taxon>Araneoidea</taxon>
        <taxon>Araneidae</taxon>
        <taxon>Larinioides</taxon>
    </lineage>
</organism>
<dbReference type="PANTHER" id="PTHR24178">
    <property type="entry name" value="MOLTING PROTEIN MLT-4"/>
    <property type="match status" value="1"/>
</dbReference>
<evidence type="ECO:0008006" key="15">
    <source>
        <dbReference type="Google" id="ProtNLM"/>
    </source>
</evidence>
<accession>A0AAV2A377</accession>
<keyword evidence="11" id="KW-1053">Target membrane</keyword>
<keyword evidence="6" id="KW-0800">Toxin</keyword>
<evidence type="ECO:0000256" key="11">
    <source>
        <dbReference type="ARBA" id="ARBA00023298"/>
    </source>
</evidence>
<proteinExistence type="predicted"/>
<keyword evidence="5" id="KW-1052">Target cell membrane</keyword>
<dbReference type="Gene3D" id="1.25.40.20">
    <property type="entry name" value="Ankyrin repeat-containing domain"/>
    <property type="match status" value="3"/>
</dbReference>
<feature type="repeat" description="ANK" evidence="12">
    <location>
        <begin position="146"/>
        <end position="168"/>
    </location>
</feature>
<dbReference type="SUPFAM" id="SSF48403">
    <property type="entry name" value="Ankyrin repeat"/>
    <property type="match status" value="1"/>
</dbReference>
<dbReference type="AlphaFoldDB" id="A0AAV2A377"/>
<evidence type="ECO:0000256" key="6">
    <source>
        <dbReference type="ARBA" id="ARBA00022656"/>
    </source>
</evidence>
<evidence type="ECO:0000256" key="1">
    <source>
        <dbReference type="ARBA" id="ARBA00004175"/>
    </source>
</evidence>
<feature type="repeat" description="ANK" evidence="12">
    <location>
        <begin position="113"/>
        <end position="145"/>
    </location>
</feature>
<keyword evidence="4" id="KW-0964">Secreted</keyword>
<keyword evidence="8" id="KW-0677">Repeat</keyword>
<dbReference type="GO" id="GO:0044218">
    <property type="term" value="C:other organism cell membrane"/>
    <property type="evidence" value="ECO:0007669"/>
    <property type="project" value="UniProtKB-KW"/>
</dbReference>
<evidence type="ECO:0000256" key="7">
    <source>
        <dbReference type="ARBA" id="ARBA00022699"/>
    </source>
</evidence>
<dbReference type="GO" id="GO:0090729">
    <property type="term" value="F:toxin activity"/>
    <property type="evidence" value="ECO:0007669"/>
    <property type="project" value="UniProtKB-KW"/>
</dbReference>
<evidence type="ECO:0000256" key="4">
    <source>
        <dbReference type="ARBA" id="ARBA00022525"/>
    </source>
</evidence>
<dbReference type="GO" id="GO:0005576">
    <property type="term" value="C:extracellular region"/>
    <property type="evidence" value="ECO:0007669"/>
    <property type="project" value="UniProtKB-SubCell"/>
</dbReference>
<evidence type="ECO:0000256" key="2">
    <source>
        <dbReference type="ARBA" id="ARBA00004613"/>
    </source>
</evidence>
<dbReference type="Proteomes" id="UP001497382">
    <property type="component" value="Unassembled WGS sequence"/>
</dbReference>
<evidence type="ECO:0000256" key="8">
    <source>
        <dbReference type="ARBA" id="ARBA00022737"/>
    </source>
</evidence>
<keyword evidence="14" id="KW-1185">Reference proteome</keyword>
<keyword evidence="11" id="KW-0472">Membrane</keyword>
<dbReference type="SMART" id="SM00248">
    <property type="entry name" value="ANK"/>
    <property type="match status" value="6"/>
</dbReference>
<comment type="caution">
    <text evidence="13">The sequence shown here is derived from an EMBL/GenBank/DDBJ whole genome shotgun (WGS) entry which is preliminary data.</text>
</comment>
<evidence type="ECO:0000256" key="10">
    <source>
        <dbReference type="ARBA" id="ARBA00023043"/>
    </source>
</evidence>
<dbReference type="EMBL" id="CAXIEN010000105">
    <property type="protein sequence ID" value="CAL1277799.1"/>
    <property type="molecule type" value="Genomic_DNA"/>
</dbReference>
<dbReference type="InterPro" id="IPR036770">
    <property type="entry name" value="Ankyrin_rpt-contain_sf"/>
</dbReference>
<gene>
    <name evidence="13" type="ORF">LARSCL_LOCUS9418</name>
</gene>
<evidence type="ECO:0000256" key="9">
    <source>
        <dbReference type="ARBA" id="ARBA00023028"/>
    </source>
</evidence>
<evidence type="ECO:0000256" key="12">
    <source>
        <dbReference type="PROSITE-ProRule" id="PRU00023"/>
    </source>
</evidence>
<feature type="repeat" description="ANK" evidence="12">
    <location>
        <begin position="45"/>
        <end position="77"/>
    </location>
</feature>
<evidence type="ECO:0000256" key="5">
    <source>
        <dbReference type="ARBA" id="ARBA00022537"/>
    </source>
</evidence>
<sequence length="313" mass="35508">MNMNFDLFKTNLLQSVLANDNSLVLKLLTEHSSFALRWKDLITKNGDTVLHLAAHSGCVSVIKYYSEHGNRVILEHRNLDGKTPLHIAAHSSQLQCVKHLLSYGVSVNALKRSDWTPLMLACTKSNLDIIKEFVANGADLNIANKDGWTAFHIASREGNVDVIQYLLKLNPLAWNTKSKNGRTPLHTACLHGHLEVVKIFLESAGYEINVKDSCGITPLMDAVSGNHNEVVEFLVEKRETDPLKQVITPGSCKRTVYSNISETLIEWTTSTMLYCHIQQSTSPRRMQMQYSRNYKQKYDTYRKEQHRSILPTR</sequence>
<keyword evidence="3" id="KW-0268">Exocytosis</keyword>
<reference evidence="13 14" key="1">
    <citation type="submission" date="2024-04" db="EMBL/GenBank/DDBJ databases">
        <authorList>
            <person name="Rising A."/>
            <person name="Reimegard J."/>
            <person name="Sonavane S."/>
            <person name="Akerstrom W."/>
            <person name="Nylinder S."/>
            <person name="Hedman E."/>
            <person name="Kallberg Y."/>
        </authorList>
    </citation>
    <scope>NUCLEOTIDE SEQUENCE [LARGE SCALE GENOMIC DNA]</scope>
</reference>
<name>A0AAV2A377_9ARAC</name>
<evidence type="ECO:0000313" key="14">
    <source>
        <dbReference type="Proteomes" id="UP001497382"/>
    </source>
</evidence>
<keyword evidence="9" id="KW-0638">Presynaptic neurotoxin</keyword>
<keyword evidence="10 12" id="KW-0040">ANK repeat</keyword>
<evidence type="ECO:0000256" key="3">
    <source>
        <dbReference type="ARBA" id="ARBA00022483"/>
    </source>
</evidence>
<dbReference type="InterPro" id="IPR002110">
    <property type="entry name" value="Ankyrin_rpt"/>
</dbReference>
<dbReference type="Pfam" id="PF12796">
    <property type="entry name" value="Ank_2"/>
    <property type="match status" value="3"/>
</dbReference>
<dbReference type="PROSITE" id="PS50297">
    <property type="entry name" value="ANK_REP_REGION"/>
    <property type="match status" value="5"/>
</dbReference>
<keyword evidence="7" id="KW-0528">Neurotoxin</keyword>
<dbReference type="GO" id="GO:0006887">
    <property type="term" value="P:exocytosis"/>
    <property type="evidence" value="ECO:0007669"/>
    <property type="project" value="UniProtKB-KW"/>
</dbReference>